<dbReference type="Ensembl" id="ENSSFAT00005038597.1">
    <property type="protein sequence ID" value="ENSSFAP00005037206.1"/>
    <property type="gene ID" value="ENSSFAG00005018728.1"/>
</dbReference>
<accession>A0A672I6B1</accession>
<organism evidence="1 2">
    <name type="scientific">Salarias fasciatus</name>
    <name type="common">Jewelled blenny</name>
    <name type="synonym">Blennius fasciatus</name>
    <dbReference type="NCBI Taxonomy" id="181472"/>
    <lineage>
        <taxon>Eukaryota</taxon>
        <taxon>Metazoa</taxon>
        <taxon>Chordata</taxon>
        <taxon>Craniata</taxon>
        <taxon>Vertebrata</taxon>
        <taxon>Euteleostomi</taxon>
        <taxon>Actinopterygii</taxon>
        <taxon>Neopterygii</taxon>
        <taxon>Teleostei</taxon>
        <taxon>Neoteleostei</taxon>
        <taxon>Acanthomorphata</taxon>
        <taxon>Ovalentaria</taxon>
        <taxon>Blenniimorphae</taxon>
        <taxon>Blenniiformes</taxon>
        <taxon>Blennioidei</taxon>
        <taxon>Blenniidae</taxon>
        <taxon>Salariinae</taxon>
        <taxon>Salarias</taxon>
    </lineage>
</organism>
<evidence type="ECO:0008006" key="3">
    <source>
        <dbReference type="Google" id="ProtNLM"/>
    </source>
</evidence>
<dbReference type="GO" id="GO:0005829">
    <property type="term" value="C:cytosol"/>
    <property type="evidence" value="ECO:0007669"/>
    <property type="project" value="TreeGrafter"/>
</dbReference>
<dbReference type="GO" id="GO:0008253">
    <property type="term" value="F:5'-nucleotidase activity"/>
    <property type="evidence" value="ECO:0007669"/>
    <property type="project" value="InterPro"/>
</dbReference>
<reference evidence="1" key="3">
    <citation type="submission" date="2025-09" db="UniProtKB">
        <authorList>
            <consortium name="Ensembl"/>
        </authorList>
    </citation>
    <scope>IDENTIFICATION</scope>
</reference>
<reference evidence="1" key="1">
    <citation type="submission" date="2019-06" db="EMBL/GenBank/DDBJ databases">
        <authorList>
            <consortium name="Wellcome Sanger Institute Data Sharing"/>
        </authorList>
    </citation>
    <scope>NUCLEOTIDE SEQUENCE [LARGE SCALE GENOMIC DNA]</scope>
</reference>
<gene>
    <name evidence="1" type="primary">LOC115407255</name>
</gene>
<evidence type="ECO:0000313" key="2">
    <source>
        <dbReference type="Proteomes" id="UP000472267"/>
    </source>
</evidence>
<dbReference type="GO" id="GO:0000166">
    <property type="term" value="F:nucleotide binding"/>
    <property type="evidence" value="ECO:0007669"/>
    <property type="project" value="InterPro"/>
</dbReference>
<name>A0A672I6B1_SALFA</name>
<dbReference type="PANTHER" id="PTHR31367:SF5">
    <property type="entry name" value="CYTOSOLIC 5'-NUCLEOTIDASE 1A"/>
    <property type="match status" value="1"/>
</dbReference>
<dbReference type="GO" id="GO:0009117">
    <property type="term" value="P:nucleotide metabolic process"/>
    <property type="evidence" value="ECO:0007669"/>
    <property type="project" value="InterPro"/>
</dbReference>
<proteinExistence type="predicted"/>
<sequence>MLQSEPEMAVNIAVASSVLLKEESSSSERLGPAFPFVKALKAVNAKLKENYPESEELFKVMLLDEKPSDSLKNAIRTHDLEELITVLNVREDLVGELKRINTALYLSDSEALAKKVLNQGIAAAFMPTPKEIKEVSEDQLRVAFDGDSVLFSNESERVFQDSGLTGYLQHERNNVEKLLDPGPLCSFLEVLEKLKKKLHDKGLLKNCPIRTFLVTARGAGCDGYRALNSLHSWDLEVDEAFFLGSRPKGPILDIIRPHLFFDDQPRHIQAALEVGAVACHVPNDPKC</sequence>
<dbReference type="Pfam" id="PF06189">
    <property type="entry name" value="5-nucleotidase"/>
    <property type="match status" value="1"/>
</dbReference>
<dbReference type="PANTHER" id="PTHR31367">
    <property type="entry name" value="CYTOSOLIC 5'-NUCLEOTIDASE 1 FAMILY MEMBER"/>
    <property type="match status" value="1"/>
</dbReference>
<dbReference type="AlphaFoldDB" id="A0A672I6B1"/>
<evidence type="ECO:0000313" key="1">
    <source>
        <dbReference type="Ensembl" id="ENSSFAP00005037206.1"/>
    </source>
</evidence>
<dbReference type="InterPro" id="IPR010394">
    <property type="entry name" value="5-nucleotidase"/>
</dbReference>
<dbReference type="GO" id="GO:0046085">
    <property type="term" value="P:adenosine metabolic process"/>
    <property type="evidence" value="ECO:0007669"/>
    <property type="project" value="TreeGrafter"/>
</dbReference>
<reference evidence="1" key="2">
    <citation type="submission" date="2025-08" db="UniProtKB">
        <authorList>
            <consortium name="Ensembl"/>
        </authorList>
    </citation>
    <scope>IDENTIFICATION</scope>
</reference>
<dbReference type="GO" id="GO:0000287">
    <property type="term" value="F:magnesium ion binding"/>
    <property type="evidence" value="ECO:0007669"/>
    <property type="project" value="InterPro"/>
</dbReference>
<dbReference type="Proteomes" id="UP000472267">
    <property type="component" value="Chromosome 19"/>
</dbReference>
<protein>
    <recommendedName>
        <fullName evidence="3">5'-nucleotidase, cytosolic IAb</fullName>
    </recommendedName>
</protein>
<keyword evidence="2" id="KW-1185">Reference proteome</keyword>